<dbReference type="RefSeq" id="WP_063601787.1">
    <property type="nucleotide sequence ID" value="NZ_LITQ01000025.1"/>
</dbReference>
<evidence type="ECO:0000256" key="2">
    <source>
        <dbReference type="ARBA" id="ARBA00022723"/>
    </source>
</evidence>
<protein>
    <submittedName>
        <fullName evidence="7">Ribonuclease G</fullName>
        <ecNumber evidence="7">3.1.26.-</ecNumber>
    </submittedName>
</protein>
<sequence length="479" mass="55431">MEEVFVERSAEGFLRIAIKENGILKECHIQEERGNAYPGEVYIGVVKNVVPAIKCAFIDINCRRNAYMYMDSKFRNLNLKKGEKILVQVTKEDYGRKGAKVIKIISLPGKYCVLSNFSKGMRFSQKIQDESFKKLILEKIKIPSGIGVMIRTDAQNVPAEFINKEIHKLNDIYNKIKNKAQYALKPELMFDSGGALGEVLRDRLWDSNLKIYVNNDVDYKYIEDFLKGVCNVNVHLELYTGEKTLLSHYNMEHEILNLRNNRIELNCGGYIVINKTEAMFVIDVNSGKNIRNNKMDKTVFITNLQAAEEIARQIVLKNLSGIILIDFIDMEDEADKKKVMDKLKAGFLNSKSKVVIYPFTELNLVQIARKRQGKPIYDYIEEDCRYCDGTGKKIKLSYMMVLIRNEISNISCDRDVKDFHIQIDVSYEKDVKNNMDRFIKSIGAGDKRIYITYEKKVSYKIEPLEFMSQIEHLKEFKVN</sequence>
<feature type="domain" description="RNA-binding protein AU-1/Ribonuclease E/G" evidence="6">
    <location>
        <begin position="106"/>
        <end position="372"/>
    </location>
</feature>
<keyword evidence="10" id="KW-1185">Reference proteome</keyword>
<dbReference type="Gene3D" id="2.40.50.140">
    <property type="entry name" value="Nucleic acid-binding proteins"/>
    <property type="match status" value="1"/>
</dbReference>
<evidence type="ECO:0000259" key="6">
    <source>
        <dbReference type="Pfam" id="PF10150"/>
    </source>
</evidence>
<name>A0A166S2P2_9CLOT</name>
<evidence type="ECO:0000256" key="3">
    <source>
        <dbReference type="ARBA" id="ARBA00022801"/>
    </source>
</evidence>
<dbReference type="InterPro" id="IPR012340">
    <property type="entry name" value="NA-bd_OB-fold"/>
</dbReference>
<dbReference type="EMBL" id="LITQ01000025">
    <property type="protein sequence ID" value="OAA91538.1"/>
    <property type="molecule type" value="Genomic_DNA"/>
</dbReference>
<evidence type="ECO:0000313" key="7">
    <source>
        <dbReference type="EMBL" id="OAA91538.1"/>
    </source>
</evidence>
<proteinExistence type="predicted"/>
<keyword evidence="3 7" id="KW-0378">Hydrolase</keyword>
<dbReference type="GO" id="GO:0004540">
    <property type="term" value="F:RNA nuclease activity"/>
    <property type="evidence" value="ECO:0007669"/>
    <property type="project" value="InterPro"/>
</dbReference>
<keyword evidence="4" id="KW-0460">Magnesium</keyword>
<dbReference type="CDD" id="cd04453">
    <property type="entry name" value="S1_RNase_E"/>
    <property type="match status" value="1"/>
</dbReference>
<dbReference type="PATRIC" id="fig|1705578.3.peg.1948"/>
<evidence type="ECO:0000256" key="5">
    <source>
        <dbReference type="ARBA" id="ARBA00022884"/>
    </source>
</evidence>
<organism evidence="7 9">
    <name type="scientific">Clostridium coskatii</name>
    <dbReference type="NCBI Taxonomy" id="1705578"/>
    <lineage>
        <taxon>Bacteria</taxon>
        <taxon>Bacillati</taxon>
        <taxon>Bacillota</taxon>
        <taxon>Clostridia</taxon>
        <taxon>Eubacteriales</taxon>
        <taxon>Clostridiaceae</taxon>
        <taxon>Clostridium</taxon>
    </lineage>
</organism>
<dbReference type="GO" id="GO:0046872">
    <property type="term" value="F:metal ion binding"/>
    <property type="evidence" value="ECO:0007669"/>
    <property type="project" value="UniProtKB-KW"/>
</dbReference>
<dbReference type="GO" id="GO:0005737">
    <property type="term" value="C:cytoplasm"/>
    <property type="evidence" value="ECO:0007669"/>
    <property type="project" value="TreeGrafter"/>
</dbReference>
<evidence type="ECO:0000313" key="9">
    <source>
        <dbReference type="Proteomes" id="UP000077384"/>
    </source>
</evidence>
<reference evidence="8 10" key="2">
    <citation type="journal article" date="2016" name="Front. Microbiol.">
        <title>Industrial Acetogenic Biocatalysts: A Comparative Metabolic and Genomic Analysis.</title>
        <authorList>
            <person name="Bengelsdorf F."/>
            <person name="Poehlein A."/>
            <person name="Sonja S."/>
            <person name="Erz C."/>
            <person name="Hummel T."/>
            <person name="Hoffmeister S."/>
            <person name="Daniel R."/>
            <person name="Durre P."/>
        </authorList>
    </citation>
    <scope>NUCLEOTIDE SEQUENCE [LARGE SCALE GENOMIC DNA]</scope>
    <source>
        <strain evidence="8 10">PTA-10522</strain>
    </source>
</reference>
<gene>
    <name evidence="7" type="primary">rng</name>
    <name evidence="8" type="ORF">CLCOS_37130</name>
    <name evidence="7" type="ORF">WX73_01692</name>
</gene>
<dbReference type="Proteomes" id="UP000093694">
    <property type="component" value="Unassembled WGS sequence"/>
</dbReference>
<dbReference type="AlphaFoldDB" id="A0A166S2P2"/>
<dbReference type="GO" id="GO:0016787">
    <property type="term" value="F:hydrolase activity"/>
    <property type="evidence" value="ECO:0007669"/>
    <property type="project" value="UniProtKB-KW"/>
</dbReference>
<evidence type="ECO:0000313" key="10">
    <source>
        <dbReference type="Proteomes" id="UP000093694"/>
    </source>
</evidence>
<dbReference type="GO" id="GO:0003723">
    <property type="term" value="F:RNA binding"/>
    <property type="evidence" value="ECO:0007669"/>
    <property type="project" value="UniProtKB-KW"/>
</dbReference>
<dbReference type="InterPro" id="IPR004659">
    <property type="entry name" value="RNase_E/G"/>
</dbReference>
<keyword evidence="2" id="KW-0479">Metal-binding</keyword>
<reference evidence="7 9" key="1">
    <citation type="journal article" date="2015" name="Biotechnol. Bioeng.">
        <title>Genome sequence and phenotypic characterization of Caulobacter segnis.</title>
        <authorList>
            <person name="Patel S."/>
            <person name="Fletcher B."/>
            <person name="Scott D.C."/>
            <person name="Ely B."/>
        </authorList>
    </citation>
    <scope>NUCLEOTIDE SEQUENCE [LARGE SCALE GENOMIC DNA]</scope>
    <source>
        <strain evidence="7 9">PS02</strain>
    </source>
</reference>
<dbReference type="EC" id="3.1.26.-" evidence="7"/>
<evidence type="ECO:0000256" key="1">
    <source>
        <dbReference type="ARBA" id="ARBA00001946"/>
    </source>
</evidence>
<dbReference type="Proteomes" id="UP000077384">
    <property type="component" value="Unassembled WGS sequence"/>
</dbReference>
<comment type="cofactor">
    <cofactor evidence="1">
        <name>Mg(2+)</name>
        <dbReference type="ChEBI" id="CHEBI:18420"/>
    </cofactor>
</comment>
<dbReference type="Pfam" id="PF10150">
    <property type="entry name" value="RNase_E_G"/>
    <property type="match status" value="1"/>
</dbReference>
<dbReference type="SUPFAM" id="SSF50249">
    <property type="entry name" value="Nucleic acid-binding proteins"/>
    <property type="match status" value="1"/>
</dbReference>
<evidence type="ECO:0000256" key="4">
    <source>
        <dbReference type="ARBA" id="ARBA00022842"/>
    </source>
</evidence>
<dbReference type="GO" id="GO:0006364">
    <property type="term" value="P:rRNA processing"/>
    <property type="evidence" value="ECO:0007669"/>
    <property type="project" value="TreeGrafter"/>
</dbReference>
<dbReference type="InterPro" id="IPR019307">
    <property type="entry name" value="RNA-bd_AU-1/RNase_E/G"/>
</dbReference>
<evidence type="ECO:0000313" key="8">
    <source>
        <dbReference type="EMBL" id="OBR90980.1"/>
    </source>
</evidence>
<keyword evidence="5" id="KW-0694">RNA-binding</keyword>
<accession>A0A166S2P2</accession>
<dbReference type="EMBL" id="LROR01000084">
    <property type="protein sequence ID" value="OBR90980.1"/>
    <property type="molecule type" value="Genomic_DNA"/>
</dbReference>
<comment type="caution">
    <text evidence="7">The sequence shown here is derived from an EMBL/GenBank/DDBJ whole genome shotgun (WGS) entry which is preliminary data.</text>
</comment>
<dbReference type="PANTHER" id="PTHR30001:SF0">
    <property type="entry name" value="RIBONUCLEASE G"/>
    <property type="match status" value="1"/>
</dbReference>
<dbReference type="PANTHER" id="PTHR30001">
    <property type="entry name" value="RIBONUCLEASE"/>
    <property type="match status" value="1"/>
</dbReference>